<evidence type="ECO:0000259" key="5">
    <source>
        <dbReference type="Pfam" id="PF19081"/>
    </source>
</evidence>
<gene>
    <name evidence="6" type="ORF">SAMN04487995_0004</name>
</gene>
<dbReference type="GO" id="GO:0016788">
    <property type="term" value="F:hydrolase activity, acting on ester bonds"/>
    <property type="evidence" value="ECO:0007669"/>
    <property type="project" value="UniProtKB-ARBA"/>
</dbReference>
<name>A0A1H6QBS1_9BACT</name>
<dbReference type="Pfam" id="PF18962">
    <property type="entry name" value="Por_Secre_tail"/>
    <property type="match status" value="1"/>
</dbReference>
<dbReference type="SUPFAM" id="SSF52266">
    <property type="entry name" value="SGNH hydrolase"/>
    <property type="match status" value="1"/>
</dbReference>
<dbReference type="EMBL" id="FNXY01000001">
    <property type="protein sequence ID" value="SEI37050.1"/>
    <property type="molecule type" value="Genomic_DNA"/>
</dbReference>
<dbReference type="InterPro" id="IPR044023">
    <property type="entry name" value="Ig_7"/>
</dbReference>
<evidence type="ECO:0000256" key="2">
    <source>
        <dbReference type="SAM" id="Phobius"/>
    </source>
</evidence>
<dbReference type="Pfam" id="PF19081">
    <property type="entry name" value="Ig_7"/>
    <property type="match status" value="1"/>
</dbReference>
<keyword evidence="2" id="KW-1133">Transmembrane helix</keyword>
<evidence type="ECO:0000259" key="3">
    <source>
        <dbReference type="Pfam" id="PF03629"/>
    </source>
</evidence>
<reference evidence="6 7" key="1">
    <citation type="submission" date="2016-10" db="EMBL/GenBank/DDBJ databases">
        <authorList>
            <person name="de Groot N.N."/>
        </authorList>
    </citation>
    <scope>NUCLEOTIDE SEQUENCE [LARGE SCALE GENOMIC DNA]</scope>
    <source>
        <strain evidence="6 7">DSM 19938</strain>
    </source>
</reference>
<evidence type="ECO:0000313" key="6">
    <source>
        <dbReference type="EMBL" id="SEI37050.1"/>
    </source>
</evidence>
<feature type="transmembrane region" description="Helical" evidence="2">
    <location>
        <begin position="21"/>
        <end position="38"/>
    </location>
</feature>
<evidence type="ECO:0000313" key="7">
    <source>
        <dbReference type="Proteomes" id="UP000199532"/>
    </source>
</evidence>
<evidence type="ECO:0000256" key="1">
    <source>
        <dbReference type="ARBA" id="ARBA00022801"/>
    </source>
</evidence>
<dbReference type="STRING" id="408657.SAMN04487995_0004"/>
<dbReference type="Pfam" id="PF03629">
    <property type="entry name" value="SASA"/>
    <property type="match status" value="1"/>
</dbReference>
<dbReference type="Proteomes" id="UP000199532">
    <property type="component" value="Unassembled WGS sequence"/>
</dbReference>
<evidence type="ECO:0000259" key="4">
    <source>
        <dbReference type="Pfam" id="PF18962"/>
    </source>
</evidence>
<dbReference type="InterPro" id="IPR026444">
    <property type="entry name" value="Secre_tail"/>
</dbReference>
<keyword evidence="1" id="KW-0378">Hydrolase</keyword>
<organism evidence="6 7">
    <name type="scientific">Dyadobacter koreensis</name>
    <dbReference type="NCBI Taxonomy" id="408657"/>
    <lineage>
        <taxon>Bacteria</taxon>
        <taxon>Pseudomonadati</taxon>
        <taxon>Bacteroidota</taxon>
        <taxon>Cytophagia</taxon>
        <taxon>Cytophagales</taxon>
        <taxon>Spirosomataceae</taxon>
        <taxon>Dyadobacter</taxon>
    </lineage>
</organism>
<dbReference type="NCBIfam" id="TIGR04183">
    <property type="entry name" value="Por_Secre_tail"/>
    <property type="match status" value="1"/>
</dbReference>
<sequence>MKYAVKNLLNTSRKYPLSISLKVCLLTIFIPFGLYAQINLTAPLERAVYQRENGGSADVTISGSYSIILDKIEVQATPVNDNQGKAVGWTTLQDKPTGGAFSGTLRLVGGWYKIQVRGIRGGVMVGNSPAVERLGVGEVFIISGQSNAQGMDYSSPVANDDRVNYVSYNNEIGNGLGDLPAPTFSRMNNSNITMGLRGHGTWCWGILGDLLTQKLNVPVMFVNTGWDGTSIRNWWQSAQGIPTASVYSNPQLPYPTLMPYANLRLSAQHYAKQYGVRAILWMQGETDNSPLNMSFGEYKNSLQSLIGKLNSDINRQVPWVIARTSYVDYRSNSTIIAAQNSVISDLPGIAFAGPETDNLPVQRVDGTHFYGSVQLNTLANAWGEALSLNFFSTANPVPISQEPKITSTCATDNSSLNLSLPEGYLNYEWSLSVNGNTEYRGARSITVSSPGTYTGKVKDSNGNTLRSQTMIINTTVKPVKPTIREIGSQQACADSSFTFSINGGSDLYNWYRQGANNSLLTGTSLTVNEGGSYYVRSENAFGCLSDNSDVSTLLYRPQVPTPLIEKVGPFTAEASINQTGLNEKYDWRRDELMLTTSVTNTLRTTQTGLYSARANVTYVLGSNLLTCYSPYSNQLQVITEGESDIVVFPNPGARDNVYVESRDDIDNAEIIVYDMYGRVVVTQTQDMKSRVKILVRNLPSGKYIVRIKGANLDVKKQLVVL</sequence>
<protein>
    <submittedName>
        <fullName evidence="6">Por secretion system C-terminal sorting domain-containing protein</fullName>
    </submittedName>
</protein>
<dbReference type="PANTHER" id="PTHR31988">
    <property type="entry name" value="ESTERASE, PUTATIVE (DUF303)-RELATED"/>
    <property type="match status" value="1"/>
</dbReference>
<feature type="domain" description="Secretion system C-terminal sorting" evidence="4">
    <location>
        <begin position="647"/>
        <end position="719"/>
    </location>
</feature>
<dbReference type="RefSeq" id="WP_090330425.1">
    <property type="nucleotide sequence ID" value="NZ_FNXY01000001.1"/>
</dbReference>
<dbReference type="OrthoDB" id="1488710at2"/>
<keyword evidence="2" id="KW-0472">Membrane</keyword>
<keyword evidence="2" id="KW-0812">Transmembrane</keyword>
<dbReference type="PANTHER" id="PTHR31988:SF19">
    <property type="entry name" value="9-O-ACETYL-N-ACETYLNEURAMINIC ACID DEACETYLASE-RELATED"/>
    <property type="match status" value="1"/>
</dbReference>
<proteinExistence type="predicted"/>
<dbReference type="Gene3D" id="3.40.50.1110">
    <property type="entry name" value="SGNH hydrolase"/>
    <property type="match status" value="1"/>
</dbReference>
<dbReference type="InterPro" id="IPR036514">
    <property type="entry name" value="SGNH_hydro_sf"/>
</dbReference>
<dbReference type="InterPro" id="IPR005181">
    <property type="entry name" value="SASA"/>
</dbReference>
<keyword evidence="7" id="KW-1185">Reference proteome</keyword>
<feature type="domain" description="Sialate O-acetylesterase" evidence="3">
    <location>
        <begin position="138"/>
        <end position="369"/>
    </location>
</feature>
<dbReference type="AlphaFoldDB" id="A0A1H6QBS1"/>
<feature type="domain" description="Ig-like" evidence="5">
    <location>
        <begin position="478"/>
        <end position="547"/>
    </location>
</feature>
<accession>A0A1H6QBS1</accession>
<dbReference type="InterPro" id="IPR052940">
    <property type="entry name" value="Carb_Esterase_6"/>
</dbReference>